<accession>A0A1Y1XX09</accession>
<gene>
    <name evidence="2" type="ORF">BCR34DRAFT_311635</name>
</gene>
<evidence type="ECO:0000313" key="3">
    <source>
        <dbReference type="Proteomes" id="UP000193144"/>
    </source>
</evidence>
<organism evidence="2 3">
    <name type="scientific">Clohesyomyces aquaticus</name>
    <dbReference type="NCBI Taxonomy" id="1231657"/>
    <lineage>
        <taxon>Eukaryota</taxon>
        <taxon>Fungi</taxon>
        <taxon>Dikarya</taxon>
        <taxon>Ascomycota</taxon>
        <taxon>Pezizomycotina</taxon>
        <taxon>Dothideomycetes</taxon>
        <taxon>Pleosporomycetidae</taxon>
        <taxon>Pleosporales</taxon>
        <taxon>Lindgomycetaceae</taxon>
        <taxon>Clohesyomyces</taxon>
    </lineage>
</organism>
<dbReference type="AlphaFoldDB" id="A0A1Y1XX09"/>
<reference evidence="2 3" key="1">
    <citation type="submission" date="2016-07" db="EMBL/GenBank/DDBJ databases">
        <title>Pervasive Adenine N6-methylation of Active Genes in Fungi.</title>
        <authorList>
            <consortium name="DOE Joint Genome Institute"/>
            <person name="Mondo S.J."/>
            <person name="Dannebaum R.O."/>
            <person name="Kuo R.C."/>
            <person name="Labutti K."/>
            <person name="Haridas S."/>
            <person name="Kuo A."/>
            <person name="Salamov A."/>
            <person name="Ahrendt S.R."/>
            <person name="Lipzen A."/>
            <person name="Sullivan W."/>
            <person name="Andreopoulos W.B."/>
            <person name="Clum A."/>
            <person name="Lindquist E."/>
            <person name="Daum C."/>
            <person name="Ramamoorthy G.K."/>
            <person name="Gryganskyi A."/>
            <person name="Culley D."/>
            <person name="Magnuson J.K."/>
            <person name="James T.Y."/>
            <person name="O'Malley M.A."/>
            <person name="Stajich J.E."/>
            <person name="Spatafora J.W."/>
            <person name="Visel A."/>
            <person name="Grigoriev I.V."/>
        </authorList>
    </citation>
    <scope>NUCLEOTIDE SEQUENCE [LARGE SCALE GENOMIC DNA]</scope>
    <source>
        <strain evidence="2 3">CBS 115471</strain>
    </source>
</reference>
<sequence length="214" mass="24320">MLSDSHGDWYAGGTQGFEGVVEEQARPMLPSVKRPSALYQENPKDGPAGCQPCSSRESHASAFARSFSHACSTGPLPPREKSLMTRYRRNEVARWQRRLGRPNSPENRWHHLRRRQRHRMPVPVLQRCPEILRGCGGREPMGSIFGTTFAKRMQVSEIKAVKRKLGIANACSFELPHGHYLGPPWIYTRQPRIIPNNPSQFAERKICRLDGVPE</sequence>
<comment type="caution">
    <text evidence="2">The sequence shown here is derived from an EMBL/GenBank/DDBJ whole genome shotgun (WGS) entry which is preliminary data.</text>
</comment>
<name>A0A1Y1XX09_9PLEO</name>
<evidence type="ECO:0000313" key="2">
    <source>
        <dbReference type="EMBL" id="ORX90263.1"/>
    </source>
</evidence>
<keyword evidence="3" id="KW-1185">Reference proteome</keyword>
<feature type="region of interest" description="Disordered" evidence="1">
    <location>
        <begin position="31"/>
        <end position="55"/>
    </location>
</feature>
<dbReference type="Proteomes" id="UP000193144">
    <property type="component" value="Unassembled WGS sequence"/>
</dbReference>
<evidence type="ECO:0000256" key="1">
    <source>
        <dbReference type="SAM" id="MobiDB-lite"/>
    </source>
</evidence>
<proteinExistence type="predicted"/>
<protein>
    <submittedName>
        <fullName evidence="2">Uncharacterized protein</fullName>
    </submittedName>
</protein>
<dbReference type="EMBL" id="MCFA01000555">
    <property type="protein sequence ID" value="ORX90263.1"/>
    <property type="molecule type" value="Genomic_DNA"/>
</dbReference>